<dbReference type="GO" id="GO:0004016">
    <property type="term" value="F:adenylate cyclase activity"/>
    <property type="evidence" value="ECO:0007669"/>
    <property type="project" value="UniProtKB-ARBA"/>
</dbReference>
<dbReference type="PANTHER" id="PTHR43081">
    <property type="entry name" value="ADENYLATE CYCLASE, TERMINAL-DIFFERENTIATION SPECIFIC-RELATED"/>
    <property type="match status" value="1"/>
</dbReference>
<dbReference type="GO" id="GO:0016020">
    <property type="term" value="C:membrane"/>
    <property type="evidence" value="ECO:0007669"/>
    <property type="project" value="InterPro"/>
</dbReference>
<dbReference type="PROSITE" id="PS50885">
    <property type="entry name" value="HAMP"/>
    <property type="match status" value="1"/>
</dbReference>
<dbReference type="KEGG" id="dmp:FAK_37300"/>
<sequence>MRPGRRFVLGNLMLIGNFFANIMGVALMAALDRWAYMVRLPQIPEIAWLVVGYDVFAFMVGFVSLLTYERPIRAHLNDIAHSRESAPALAKKARRRLLNEPWVAVGLNLFLWGLAALVFPLFLSQMPVLSHLAGVMALRALFVGAITVTTAFFFLEHMLQHRLAPVFFPHGGLSRVRGAWRIRIGVRMAGLLLGACMVPFLAIIFTIRGSARLVEMGAIPPAEVLGDLQTAVVVLCLLFIINAVGLAFLVTSNMVRPLREIVRVLSKVRGGDFSDQVQSMANDEIGYTADMINQMTEGLAEREHIKDTFGLYVSEQVRDEILAGRIPLDGEIKQVTMLFSDLRDFTPLAEATPPKDVVMILNGYFHHMATVVEEHGGLVLQYVGDEIEAVFGAPLALENHARHALEAALAMRRHLAAYNARLIANGHAPLRHGIGIHSGPALAANIGGGGRLSYALVGDTVNLAARLQDLTKVMGRDILVSGATADALGPGAPLERLSATTVKGRSQPVEVYAVP</sequence>
<organism evidence="4 5">
    <name type="scientific">Desulfoferula mesophila</name>
    <dbReference type="NCBI Taxonomy" id="3058419"/>
    <lineage>
        <taxon>Bacteria</taxon>
        <taxon>Pseudomonadati</taxon>
        <taxon>Thermodesulfobacteriota</taxon>
        <taxon>Desulfarculia</taxon>
        <taxon>Desulfarculales</taxon>
        <taxon>Desulfarculaceae</taxon>
        <taxon>Desulfoferula</taxon>
    </lineage>
</organism>
<evidence type="ECO:0000259" key="3">
    <source>
        <dbReference type="PROSITE" id="PS50885"/>
    </source>
</evidence>
<keyword evidence="5" id="KW-1185">Reference proteome</keyword>
<evidence type="ECO:0000259" key="2">
    <source>
        <dbReference type="PROSITE" id="PS50125"/>
    </source>
</evidence>
<dbReference type="SUPFAM" id="SSF158472">
    <property type="entry name" value="HAMP domain-like"/>
    <property type="match status" value="1"/>
</dbReference>
<dbReference type="EMBL" id="AP028679">
    <property type="protein sequence ID" value="BEQ16664.1"/>
    <property type="molecule type" value="Genomic_DNA"/>
</dbReference>
<dbReference type="PROSITE" id="PS50125">
    <property type="entry name" value="GUANYLATE_CYCLASE_2"/>
    <property type="match status" value="1"/>
</dbReference>
<dbReference type="InterPro" id="IPR003660">
    <property type="entry name" value="HAMP_dom"/>
</dbReference>
<dbReference type="SMART" id="SM00044">
    <property type="entry name" value="CYCc"/>
    <property type="match status" value="1"/>
</dbReference>
<keyword evidence="1" id="KW-1133">Transmembrane helix</keyword>
<keyword evidence="1" id="KW-0472">Membrane</keyword>
<dbReference type="Pfam" id="PF00211">
    <property type="entry name" value="Guanylate_cyc"/>
    <property type="match status" value="1"/>
</dbReference>
<dbReference type="CDD" id="cd07302">
    <property type="entry name" value="CHD"/>
    <property type="match status" value="1"/>
</dbReference>
<dbReference type="Pfam" id="PF00672">
    <property type="entry name" value="HAMP"/>
    <property type="match status" value="1"/>
</dbReference>
<keyword evidence="1" id="KW-0812">Transmembrane</keyword>
<dbReference type="InterPro" id="IPR001054">
    <property type="entry name" value="A/G_cyclase"/>
</dbReference>
<feature type="transmembrane region" description="Helical" evidence="1">
    <location>
        <begin position="184"/>
        <end position="208"/>
    </location>
</feature>
<dbReference type="GO" id="GO:0035556">
    <property type="term" value="P:intracellular signal transduction"/>
    <property type="evidence" value="ECO:0007669"/>
    <property type="project" value="InterPro"/>
</dbReference>
<dbReference type="PANTHER" id="PTHR43081:SF1">
    <property type="entry name" value="ADENYLATE CYCLASE, TERMINAL-DIFFERENTIATION SPECIFIC"/>
    <property type="match status" value="1"/>
</dbReference>
<protein>
    <submittedName>
        <fullName evidence="4">Adenylate/guanylate cyclase domain-containing protein</fullName>
    </submittedName>
</protein>
<dbReference type="SMART" id="SM00304">
    <property type="entry name" value="HAMP"/>
    <property type="match status" value="1"/>
</dbReference>
<dbReference type="InterPro" id="IPR029787">
    <property type="entry name" value="Nucleotide_cyclase"/>
</dbReference>
<feature type="transmembrane region" description="Helical" evidence="1">
    <location>
        <begin position="228"/>
        <end position="250"/>
    </location>
</feature>
<feature type="transmembrane region" description="Helical" evidence="1">
    <location>
        <begin position="102"/>
        <end position="123"/>
    </location>
</feature>
<feature type="transmembrane region" description="Helical" evidence="1">
    <location>
        <begin position="46"/>
        <end position="68"/>
    </location>
</feature>
<gene>
    <name evidence="4" type="primary">cyaA</name>
    <name evidence="4" type="ORF">FAK_37300</name>
</gene>
<evidence type="ECO:0000313" key="5">
    <source>
        <dbReference type="Proteomes" id="UP001366166"/>
    </source>
</evidence>
<dbReference type="Proteomes" id="UP001366166">
    <property type="component" value="Chromosome"/>
</dbReference>
<dbReference type="CDD" id="cd06225">
    <property type="entry name" value="HAMP"/>
    <property type="match status" value="1"/>
</dbReference>
<dbReference type="SUPFAM" id="SSF55073">
    <property type="entry name" value="Nucleotide cyclase"/>
    <property type="match status" value="1"/>
</dbReference>
<feature type="transmembrane region" description="Helical" evidence="1">
    <location>
        <begin position="12"/>
        <end position="31"/>
    </location>
</feature>
<evidence type="ECO:0000256" key="1">
    <source>
        <dbReference type="SAM" id="Phobius"/>
    </source>
</evidence>
<feature type="domain" description="HAMP" evidence="3">
    <location>
        <begin position="252"/>
        <end position="304"/>
    </location>
</feature>
<dbReference type="GO" id="GO:0009190">
    <property type="term" value="P:cyclic nucleotide biosynthetic process"/>
    <property type="evidence" value="ECO:0007669"/>
    <property type="project" value="InterPro"/>
</dbReference>
<dbReference type="Gene3D" id="6.10.340.10">
    <property type="match status" value="1"/>
</dbReference>
<dbReference type="InterPro" id="IPR050697">
    <property type="entry name" value="Adenylyl/Guanylyl_Cyclase_3/4"/>
</dbReference>
<feature type="domain" description="Guanylate cyclase" evidence="2">
    <location>
        <begin position="336"/>
        <end position="468"/>
    </location>
</feature>
<proteinExistence type="predicted"/>
<accession>A0AAU9ENM3</accession>
<reference evidence="5" key="1">
    <citation type="journal article" date="2023" name="Arch. Microbiol.">
        <title>Desulfoferula mesophilus gen. nov. sp. nov., a mesophilic sulfate-reducing bacterium isolated from a brackish lake sediment.</title>
        <authorList>
            <person name="Watanabe T."/>
            <person name="Yabe T."/>
            <person name="Tsuji J.M."/>
            <person name="Fukui M."/>
        </authorList>
    </citation>
    <scope>NUCLEOTIDE SEQUENCE [LARGE SCALE GENOMIC DNA]</scope>
    <source>
        <strain evidence="5">12FAK</strain>
    </source>
</reference>
<feature type="transmembrane region" description="Helical" evidence="1">
    <location>
        <begin position="129"/>
        <end position="155"/>
    </location>
</feature>
<evidence type="ECO:0000313" key="4">
    <source>
        <dbReference type="EMBL" id="BEQ16664.1"/>
    </source>
</evidence>
<dbReference type="Gene3D" id="3.30.70.1230">
    <property type="entry name" value="Nucleotide cyclase"/>
    <property type="match status" value="1"/>
</dbReference>
<name>A0AAU9ENM3_9BACT</name>
<dbReference type="AlphaFoldDB" id="A0AAU9ENM3"/>